<dbReference type="AlphaFoldDB" id="A0A6B1I4C9"/>
<dbReference type="Gene3D" id="3.20.20.70">
    <property type="entry name" value="Aldolase class I"/>
    <property type="match status" value="1"/>
</dbReference>
<dbReference type="PANTHER" id="PTHR11082">
    <property type="entry name" value="TRNA-DIHYDROURIDINE SYNTHASE"/>
    <property type="match status" value="1"/>
</dbReference>
<dbReference type="InterPro" id="IPR035587">
    <property type="entry name" value="DUS-like_FMN-bd"/>
</dbReference>
<dbReference type="RefSeq" id="WP_321169622.1">
    <property type="nucleotide sequence ID" value="NZ_WMEO01000003.1"/>
</dbReference>
<organism evidence="2 3">
    <name type="scientific">Halorubrum distributum</name>
    <dbReference type="NCBI Taxonomy" id="29283"/>
    <lineage>
        <taxon>Archaea</taxon>
        <taxon>Methanobacteriati</taxon>
        <taxon>Methanobacteriota</taxon>
        <taxon>Stenosarchaea group</taxon>
        <taxon>Halobacteria</taxon>
        <taxon>Halobacteriales</taxon>
        <taxon>Haloferacaceae</taxon>
        <taxon>Halorubrum</taxon>
        <taxon>Halorubrum distributum group</taxon>
    </lineage>
</organism>
<dbReference type="PANTHER" id="PTHR11082:SF36">
    <property type="entry name" value="DUS-LIKE FMN-BINDING DOMAIN-CONTAINING PROTEIN"/>
    <property type="match status" value="1"/>
</dbReference>
<feature type="domain" description="DUS-like FMN-binding" evidence="1">
    <location>
        <begin position="97"/>
        <end position="259"/>
    </location>
</feature>
<reference evidence="2 3" key="1">
    <citation type="submission" date="2019-11" db="EMBL/GenBank/DDBJ databases">
        <title>Genome sequences of 17 halophilic strains isolated from different environments.</title>
        <authorList>
            <person name="Furrow R.E."/>
        </authorList>
    </citation>
    <scope>NUCLEOTIDE SEQUENCE [LARGE SCALE GENOMIC DNA]</scope>
    <source>
        <strain evidence="2 3">22517_05_Cabo</strain>
    </source>
</reference>
<dbReference type="Proteomes" id="UP000460194">
    <property type="component" value="Unassembled WGS sequence"/>
</dbReference>
<comment type="caution">
    <text evidence="2">The sequence shown here is derived from an EMBL/GenBank/DDBJ whole genome shotgun (WGS) entry which is preliminary data.</text>
</comment>
<evidence type="ECO:0000313" key="2">
    <source>
        <dbReference type="EMBL" id="MYL15582.1"/>
    </source>
</evidence>
<evidence type="ECO:0000259" key="1">
    <source>
        <dbReference type="Pfam" id="PF01207"/>
    </source>
</evidence>
<protein>
    <submittedName>
        <fullName evidence="2">Dihydropyrimidine dehydrogenase</fullName>
    </submittedName>
</protein>
<name>A0A6B1I4C9_9EURY</name>
<accession>A0A6B1I4C9</accession>
<evidence type="ECO:0000313" key="3">
    <source>
        <dbReference type="Proteomes" id="UP000460194"/>
    </source>
</evidence>
<sequence length="286" mass="29450">MTRNADGTEAPADEEPFLVAASLSGAADAEWARGAAEHVDAALIGGVALDPASRAAARDLVARGRSEFLPADPLAFVADQLDALADAPVRPGVNVRSATPDPIRAVAEVCADRGAVCEVNAHCRQPELRAVGCGESLLREPERLARYVAAAAEMGATTSVKVRAEVPGVDLVAVAERVAAAGADWLHVDAMDAEAVIADLAVAGDAAPAGGEADDLADLTLVANNGVRGRETVAEYAGHGADAVSVGRPTEDPPVLARVADVVEEWRAGTLRRREDETGPEPEVRP</sequence>
<dbReference type="SUPFAM" id="SSF51395">
    <property type="entry name" value="FMN-linked oxidoreductases"/>
    <property type="match status" value="1"/>
</dbReference>
<dbReference type="Pfam" id="PF01207">
    <property type="entry name" value="Dus"/>
    <property type="match status" value="1"/>
</dbReference>
<proteinExistence type="predicted"/>
<gene>
    <name evidence="2" type="ORF">GLW36_02830</name>
</gene>
<dbReference type="EMBL" id="WMEO01000003">
    <property type="protein sequence ID" value="MYL15582.1"/>
    <property type="molecule type" value="Genomic_DNA"/>
</dbReference>
<dbReference type="InterPro" id="IPR013785">
    <property type="entry name" value="Aldolase_TIM"/>
</dbReference>